<evidence type="ECO:0000256" key="10">
    <source>
        <dbReference type="RuleBase" id="RU321113"/>
    </source>
</evidence>
<evidence type="ECO:0000259" key="11">
    <source>
        <dbReference type="Pfam" id="PF02705"/>
    </source>
</evidence>
<keyword evidence="7 10" id="KW-1133">Transmembrane helix</keyword>
<feature type="transmembrane region" description="Helical" evidence="10">
    <location>
        <begin position="452"/>
        <end position="471"/>
    </location>
</feature>
<dbReference type="InterPro" id="IPR003855">
    <property type="entry name" value="K+_transporter"/>
</dbReference>
<feature type="transmembrane region" description="Helical" evidence="10">
    <location>
        <begin position="422"/>
        <end position="445"/>
    </location>
</feature>
<feature type="transmembrane region" description="Helical" evidence="10">
    <location>
        <begin position="154"/>
        <end position="176"/>
    </location>
</feature>
<dbReference type="Pfam" id="PF22776">
    <property type="entry name" value="K_trans_C"/>
    <property type="match status" value="1"/>
</dbReference>
<evidence type="ECO:0000313" key="14">
    <source>
        <dbReference type="Proteomes" id="UP001054252"/>
    </source>
</evidence>
<proteinExistence type="inferred from homology"/>
<keyword evidence="4 10" id="KW-0633">Potassium transport</keyword>
<dbReference type="GO" id="GO:0015079">
    <property type="term" value="F:potassium ion transmembrane transporter activity"/>
    <property type="evidence" value="ECO:0007669"/>
    <property type="project" value="UniProtKB-UniRule"/>
</dbReference>
<evidence type="ECO:0000256" key="3">
    <source>
        <dbReference type="ARBA" id="ARBA00022448"/>
    </source>
</evidence>
<reference evidence="13 14" key="1">
    <citation type="journal article" date="2021" name="Commun. Biol.">
        <title>The genome of Shorea leprosula (Dipterocarpaceae) highlights the ecological relevance of drought in aseasonal tropical rainforests.</title>
        <authorList>
            <person name="Ng K.K.S."/>
            <person name="Kobayashi M.J."/>
            <person name="Fawcett J.A."/>
            <person name="Hatakeyama M."/>
            <person name="Paape T."/>
            <person name="Ng C.H."/>
            <person name="Ang C.C."/>
            <person name="Tnah L.H."/>
            <person name="Lee C.T."/>
            <person name="Nishiyama T."/>
            <person name="Sese J."/>
            <person name="O'Brien M.J."/>
            <person name="Copetti D."/>
            <person name="Mohd Noor M.I."/>
            <person name="Ong R.C."/>
            <person name="Putra M."/>
            <person name="Sireger I.Z."/>
            <person name="Indrioko S."/>
            <person name="Kosugi Y."/>
            <person name="Izuno A."/>
            <person name="Isagi Y."/>
            <person name="Lee S.L."/>
            <person name="Shimizu K.K."/>
        </authorList>
    </citation>
    <scope>NUCLEOTIDE SEQUENCE [LARGE SCALE GENOMIC DNA]</scope>
    <source>
        <strain evidence="13">214</strain>
    </source>
</reference>
<comment type="function">
    <text evidence="10">Potassium transporter.</text>
</comment>
<dbReference type="NCBIfam" id="TIGR00794">
    <property type="entry name" value="kup"/>
    <property type="match status" value="1"/>
</dbReference>
<comment type="similarity">
    <text evidence="2 10">Belongs to the HAK/KUP transporter (TC 2.A.72.3) family.</text>
</comment>
<keyword evidence="8 10" id="KW-0406">Ion transport</keyword>
<evidence type="ECO:0000256" key="2">
    <source>
        <dbReference type="ARBA" id="ARBA00008440"/>
    </source>
</evidence>
<feature type="transmembrane region" description="Helical" evidence="10">
    <location>
        <begin position="269"/>
        <end position="288"/>
    </location>
</feature>
<dbReference type="PANTHER" id="PTHR30540">
    <property type="entry name" value="OSMOTIC STRESS POTASSIUM TRANSPORTER"/>
    <property type="match status" value="1"/>
</dbReference>
<dbReference type="InterPro" id="IPR053952">
    <property type="entry name" value="K_trans_C"/>
</dbReference>
<keyword evidence="14" id="KW-1185">Reference proteome</keyword>
<evidence type="ECO:0000256" key="7">
    <source>
        <dbReference type="ARBA" id="ARBA00022989"/>
    </source>
</evidence>
<dbReference type="Proteomes" id="UP001054252">
    <property type="component" value="Unassembled WGS sequence"/>
</dbReference>
<dbReference type="GO" id="GO:0005886">
    <property type="term" value="C:plasma membrane"/>
    <property type="evidence" value="ECO:0007669"/>
    <property type="project" value="UniProtKB-SubCell"/>
</dbReference>
<protein>
    <recommendedName>
        <fullName evidence="10">Potassium transporter</fullName>
    </recommendedName>
</protein>
<name>A0AAV5IRY8_9ROSI</name>
<dbReference type="Pfam" id="PF02705">
    <property type="entry name" value="K_trans"/>
    <property type="match status" value="1"/>
</dbReference>
<feature type="transmembrane region" description="Helical" evidence="10">
    <location>
        <begin position="340"/>
        <end position="367"/>
    </location>
</feature>
<feature type="transmembrane region" description="Helical" evidence="10">
    <location>
        <begin position="196"/>
        <end position="212"/>
    </location>
</feature>
<sequence length="757" mass="84767">MNPLEDFVEQGISHENLRRTSCMSVVTLAYQSLGVVYGDLSTSPLYVYKTTFSGRLSLHENDEEIYGVLSFIFWTFTLIALFKYIFIVMSADDNGEGGTFALYSLLCRHARLSILPNQQTTDEKLSAYATDESRDALQSSALKSFEKCPRFRKWLLIFVLLGTCMAISDGVLTPTISVLSAVSGVKLKFTELHENYVVMISCVIIVGLFSLQHHGTHRVAFVFAPIVAVWFLCISSIGIYNIFRWNPHIFHALSPVYMLKFLKSTGTEGWISLGGVVLSITGVETMFADLGHFSSISIKVAFTFLVYPCLILAYMGEAAFLSKHHEDIQRSFYKAIPEPVFWPVFIVATFAAVVGSQAVISATFSIISQCCALNCFPRVKIVHTSSKIYGQIYIPEVNWILMCLCVAVTIGLRDTNMMGHAYGLAVTTVMFVTTCLMALVMIIVWKQRIISVVAFLVFFGSIELLYISASVCKVHEGGWIPLVLSLIFMGIMYVWNYGTIKKHEFDVENKVSMKRIVSLGPGLGMVRVPGIGLVYSNLVTGVPAVFGHFVTNLPAFHQVLVFVCVKSVQVPHVREEERLLINRVGPKEYGMFRCIVRYGYKDLQQENYDFENRLVSGIIQFVESEGNYASELLSESSEELGKFKNEAFDAQEHASTKSNHQKEMEESAYHILVRKPAMEHLGNSQLKDESLQILKAKESGVAFILGHSYAKAKKSSSFLKKFAINVVFAFLSKNCREPDVLNVPHTSLLEVGMIYYV</sequence>
<comment type="subcellular location">
    <subcellularLocation>
        <location evidence="1">Cell membrane</location>
        <topology evidence="1">Multi-pass membrane protein</topology>
    </subcellularLocation>
    <subcellularLocation>
        <location evidence="10">Membrane</location>
        <topology evidence="10">Multi-pass membrane protein</topology>
    </subcellularLocation>
</comment>
<evidence type="ECO:0000256" key="9">
    <source>
        <dbReference type="ARBA" id="ARBA00023136"/>
    </source>
</evidence>
<evidence type="ECO:0000256" key="4">
    <source>
        <dbReference type="ARBA" id="ARBA00022538"/>
    </source>
</evidence>
<gene>
    <name evidence="13" type="ORF">SLEP1_g13884</name>
</gene>
<organism evidence="13 14">
    <name type="scientific">Rubroshorea leprosula</name>
    <dbReference type="NCBI Taxonomy" id="152421"/>
    <lineage>
        <taxon>Eukaryota</taxon>
        <taxon>Viridiplantae</taxon>
        <taxon>Streptophyta</taxon>
        <taxon>Embryophyta</taxon>
        <taxon>Tracheophyta</taxon>
        <taxon>Spermatophyta</taxon>
        <taxon>Magnoliopsida</taxon>
        <taxon>eudicotyledons</taxon>
        <taxon>Gunneridae</taxon>
        <taxon>Pentapetalae</taxon>
        <taxon>rosids</taxon>
        <taxon>malvids</taxon>
        <taxon>Malvales</taxon>
        <taxon>Dipterocarpaceae</taxon>
        <taxon>Rubroshorea</taxon>
    </lineage>
</organism>
<keyword evidence="9 10" id="KW-0472">Membrane</keyword>
<dbReference type="InterPro" id="IPR053951">
    <property type="entry name" value="K_trans_N"/>
</dbReference>
<feature type="domain" description="K+ potassium transporter C-terminal" evidence="12">
    <location>
        <begin position="529"/>
        <end position="755"/>
    </location>
</feature>
<evidence type="ECO:0000256" key="5">
    <source>
        <dbReference type="ARBA" id="ARBA00022692"/>
    </source>
</evidence>
<evidence type="ECO:0000256" key="1">
    <source>
        <dbReference type="ARBA" id="ARBA00004651"/>
    </source>
</evidence>
<feature type="domain" description="K+ potassium transporter integral membrane" evidence="11">
    <location>
        <begin position="28"/>
        <end position="517"/>
    </location>
</feature>
<accession>A0AAV5IRY8</accession>
<evidence type="ECO:0000259" key="12">
    <source>
        <dbReference type="Pfam" id="PF22776"/>
    </source>
</evidence>
<evidence type="ECO:0000256" key="8">
    <source>
        <dbReference type="ARBA" id="ARBA00023065"/>
    </source>
</evidence>
<keyword evidence="3" id="KW-0813">Transport</keyword>
<feature type="transmembrane region" description="Helical" evidence="10">
    <location>
        <begin position="516"/>
        <end position="535"/>
    </location>
</feature>
<feature type="transmembrane region" description="Helical" evidence="10">
    <location>
        <begin position="300"/>
        <end position="320"/>
    </location>
</feature>
<dbReference type="EMBL" id="BPVZ01000016">
    <property type="protein sequence ID" value="GKV01325.1"/>
    <property type="molecule type" value="Genomic_DNA"/>
</dbReference>
<comment type="caution">
    <text evidence="13">The sequence shown here is derived from an EMBL/GenBank/DDBJ whole genome shotgun (WGS) entry which is preliminary data.</text>
</comment>
<feature type="transmembrane region" description="Helical" evidence="10">
    <location>
        <begin position="388"/>
        <end position="410"/>
    </location>
</feature>
<dbReference type="AlphaFoldDB" id="A0AAV5IRY8"/>
<keyword evidence="6 10" id="KW-0630">Potassium</keyword>
<feature type="transmembrane region" description="Helical" evidence="10">
    <location>
        <begin position="219"/>
        <end position="243"/>
    </location>
</feature>
<evidence type="ECO:0000313" key="13">
    <source>
        <dbReference type="EMBL" id="GKV01325.1"/>
    </source>
</evidence>
<evidence type="ECO:0000256" key="6">
    <source>
        <dbReference type="ARBA" id="ARBA00022958"/>
    </source>
</evidence>
<keyword evidence="5 10" id="KW-0812">Transmembrane</keyword>
<feature type="transmembrane region" description="Helical" evidence="10">
    <location>
        <begin position="65"/>
        <end position="86"/>
    </location>
</feature>
<dbReference type="PANTHER" id="PTHR30540:SF14">
    <property type="entry name" value="POTASSIUM TRANSPORTER 1"/>
    <property type="match status" value="1"/>
</dbReference>
<feature type="transmembrane region" description="Helical" evidence="10">
    <location>
        <begin position="477"/>
        <end position="495"/>
    </location>
</feature>